<proteinExistence type="predicted"/>
<sequence length="291" mass="31695">MNQNEENATGTYSPQQVAADLFRIGENPSLPAWQYPVLRQAIELLGAPVEREALSKLRADMFDWLASCTKEHIDGKIEFINRVSDGFAAIYACASSPTAPISSDWKLMPPKLTPKMREAMVTAAREYQDRTEGNSPDAMYEAVFAAVPPNAADEQASFDYDDVVSVCDAHGICLPVDYVDMVVDIVKLSGLLAARRAFANEPSAEVFTYATKQATACASCGEYKHTPLRIERMGGYVCLTCIDHELERSVALADDQRAAIEFALGACAGHVAGERHVPALESLLSVAQEAR</sequence>
<reference evidence="1 2" key="1">
    <citation type="submission" date="2019-09" db="EMBL/GenBank/DDBJ databases">
        <authorList>
            <person name="Depoorter E."/>
        </authorList>
    </citation>
    <scope>NUCLEOTIDE SEQUENCE [LARGE SCALE GENOMIC DNA]</scope>
    <source>
        <strain evidence="1 2">R-17378</strain>
    </source>
</reference>
<name>A0ABY6XWN8_9BURK</name>
<dbReference type="RefSeq" id="WP_174959196.1">
    <property type="nucleotide sequence ID" value="NZ_CABVQG010000018.1"/>
</dbReference>
<accession>A0ABY6XWN8</accession>
<evidence type="ECO:0000313" key="1">
    <source>
        <dbReference type="EMBL" id="VWC95845.1"/>
    </source>
</evidence>
<protein>
    <submittedName>
        <fullName evidence="1">Gp38</fullName>
    </submittedName>
</protein>
<evidence type="ECO:0000313" key="2">
    <source>
        <dbReference type="Proteomes" id="UP000494120"/>
    </source>
</evidence>
<dbReference type="Proteomes" id="UP000494120">
    <property type="component" value="Unassembled WGS sequence"/>
</dbReference>
<dbReference type="EMBL" id="CABVQG010000018">
    <property type="protein sequence ID" value="VWC95845.1"/>
    <property type="molecule type" value="Genomic_DNA"/>
</dbReference>
<gene>
    <name evidence="1" type="ORF">BLA17378_04894</name>
</gene>
<organism evidence="1 2">
    <name type="scientific">Burkholderia aenigmatica</name>
    <dbReference type="NCBI Taxonomy" id="2015348"/>
    <lineage>
        <taxon>Bacteria</taxon>
        <taxon>Pseudomonadati</taxon>
        <taxon>Pseudomonadota</taxon>
        <taxon>Betaproteobacteria</taxon>
        <taxon>Burkholderiales</taxon>
        <taxon>Burkholderiaceae</taxon>
        <taxon>Burkholderia</taxon>
        <taxon>Burkholderia cepacia complex</taxon>
    </lineage>
</organism>
<comment type="caution">
    <text evidence="1">The sequence shown here is derived from an EMBL/GenBank/DDBJ whole genome shotgun (WGS) entry which is preliminary data.</text>
</comment>
<keyword evidence="2" id="KW-1185">Reference proteome</keyword>